<dbReference type="SUPFAM" id="SSF52402">
    <property type="entry name" value="Adenine nucleotide alpha hydrolases-like"/>
    <property type="match status" value="1"/>
</dbReference>
<dbReference type="CDD" id="cd01715">
    <property type="entry name" value="ETF_alpha"/>
    <property type="match status" value="1"/>
</dbReference>
<dbReference type="GO" id="GO:0033539">
    <property type="term" value="P:fatty acid beta-oxidation using acyl-CoA dehydrogenase"/>
    <property type="evidence" value="ECO:0007669"/>
    <property type="project" value="TreeGrafter"/>
</dbReference>
<keyword evidence="2" id="KW-0813">Transport</keyword>
<dbReference type="PANTHER" id="PTHR43153:SF1">
    <property type="entry name" value="ELECTRON TRANSFER FLAVOPROTEIN SUBUNIT ALPHA, MITOCHONDRIAL"/>
    <property type="match status" value="1"/>
</dbReference>
<dbReference type="FunFam" id="3.40.50.1220:FF:000004">
    <property type="entry name" value="Electron transfer flavoprotein"/>
    <property type="match status" value="1"/>
</dbReference>
<feature type="domain" description="Electron transfer flavoprotein alpha/beta-subunit N-terminal" evidence="4">
    <location>
        <begin position="16"/>
        <end position="201"/>
    </location>
</feature>
<dbReference type="SUPFAM" id="SSF52467">
    <property type="entry name" value="DHS-like NAD/FAD-binding domain"/>
    <property type="match status" value="1"/>
</dbReference>
<dbReference type="OrthoDB" id="307696at2157"/>
<dbReference type="GO" id="GO:0050660">
    <property type="term" value="F:flavin adenine dinucleotide binding"/>
    <property type="evidence" value="ECO:0007669"/>
    <property type="project" value="InterPro"/>
</dbReference>
<dbReference type="RefSeq" id="WP_179270133.1">
    <property type="nucleotide sequence ID" value="NZ_CP058579.1"/>
</dbReference>
<dbReference type="InterPro" id="IPR014731">
    <property type="entry name" value="ETF_asu_C"/>
</dbReference>
<protein>
    <submittedName>
        <fullName evidence="5">Electron transfer flavoprotein subunit alpha/FixB family protein</fullName>
    </submittedName>
</protein>
<dbReference type="InterPro" id="IPR001308">
    <property type="entry name" value="ETF_a/FixB"/>
</dbReference>
<dbReference type="InterPro" id="IPR033947">
    <property type="entry name" value="ETF_alpha_N"/>
</dbReference>
<keyword evidence="3" id="KW-0285">Flavoprotein</keyword>
<evidence type="ECO:0000256" key="1">
    <source>
        <dbReference type="ARBA" id="ARBA00005817"/>
    </source>
</evidence>
<dbReference type="InterPro" id="IPR014730">
    <property type="entry name" value="ETF_a/b_N"/>
</dbReference>
<keyword evidence="6" id="KW-1185">Reference proteome</keyword>
<dbReference type="EMBL" id="CP058579">
    <property type="protein sequence ID" value="QLG63549.1"/>
    <property type="molecule type" value="Genomic_DNA"/>
</dbReference>
<evidence type="ECO:0000259" key="4">
    <source>
        <dbReference type="SMART" id="SM00893"/>
    </source>
</evidence>
<dbReference type="PANTHER" id="PTHR43153">
    <property type="entry name" value="ELECTRON TRANSFER FLAVOPROTEIN ALPHA"/>
    <property type="match status" value="1"/>
</dbReference>
<dbReference type="Proteomes" id="UP000509626">
    <property type="component" value="Chromosome"/>
</dbReference>
<evidence type="ECO:0000256" key="2">
    <source>
        <dbReference type="ARBA" id="ARBA00022448"/>
    </source>
</evidence>
<evidence type="ECO:0000256" key="3">
    <source>
        <dbReference type="ARBA" id="ARBA00022630"/>
    </source>
</evidence>
<organism evidence="5 6">
    <name type="scientific">Halorarum salinum</name>
    <dbReference type="NCBI Taxonomy" id="2743089"/>
    <lineage>
        <taxon>Archaea</taxon>
        <taxon>Methanobacteriati</taxon>
        <taxon>Methanobacteriota</taxon>
        <taxon>Stenosarchaea group</taxon>
        <taxon>Halobacteria</taxon>
        <taxon>Halobacteriales</taxon>
        <taxon>Haloferacaceae</taxon>
        <taxon>Halorarum</taxon>
    </lineage>
</organism>
<dbReference type="Pfam" id="PF01012">
    <property type="entry name" value="ETF"/>
    <property type="match status" value="1"/>
</dbReference>
<dbReference type="GO" id="GO:0009055">
    <property type="term" value="F:electron transfer activity"/>
    <property type="evidence" value="ECO:0007669"/>
    <property type="project" value="InterPro"/>
</dbReference>
<evidence type="ECO:0000313" key="6">
    <source>
        <dbReference type="Proteomes" id="UP000509626"/>
    </source>
</evidence>
<dbReference type="GeneID" id="56039427"/>
<reference evidence="5 6" key="1">
    <citation type="submission" date="2020-06" db="EMBL/GenBank/DDBJ databases">
        <title>NJ-3-1, isolated from saline soil.</title>
        <authorList>
            <person name="Cui H.L."/>
            <person name="Shi X."/>
        </authorList>
    </citation>
    <scope>NUCLEOTIDE SEQUENCE [LARGE SCALE GENOMIC DNA]</scope>
    <source>
        <strain evidence="5 6">NJ-3-1</strain>
    </source>
</reference>
<dbReference type="Gene3D" id="3.40.50.1220">
    <property type="entry name" value="TPP-binding domain"/>
    <property type="match status" value="1"/>
</dbReference>
<name>A0A7D5LDQ9_9EURY</name>
<sequence>MKPEPVTDGGEAEGDVLAVAEHRRGDLRDVSFEAITAGRQLADDLGGELHIAVIAGNVDGFAETLNREGVDTIHTVDAGEEFNHDLYAGAVESLFEEVEPAALLAPNSVNGLDYAPAVANALDLPYVADAVDFAYDGGFEATREMYGSKVETTVAVSEEPFAVTVRGGEWPGAEGAGDAAVEPFEYEFDGDAAGSRVVGFEEVAGGDVDIAEAEFLVSIGRGIEEEENLELIQELVEVTGATLSSSRPIVDNGWLPKNRQVGQSGKQVTPDVYLAIGISGAVQHVAGMKGAETIVAVNTDPNAPIFDIADYGVVGDLFDVVPALISEFK</sequence>
<dbReference type="Gene3D" id="3.40.50.620">
    <property type="entry name" value="HUPs"/>
    <property type="match status" value="1"/>
</dbReference>
<dbReference type="KEGG" id="halu:HUG12_18170"/>
<dbReference type="AlphaFoldDB" id="A0A7D5LDQ9"/>
<comment type="similarity">
    <text evidence="1">Belongs to the ETF alpha-subunit/FixB family.</text>
</comment>
<dbReference type="PIRSF" id="PIRSF000089">
    <property type="entry name" value="Electra_flavoP_a"/>
    <property type="match status" value="1"/>
</dbReference>
<proteinExistence type="inferred from homology"/>
<dbReference type="InterPro" id="IPR014729">
    <property type="entry name" value="Rossmann-like_a/b/a_fold"/>
</dbReference>
<gene>
    <name evidence="5" type="ORF">HUG12_18170</name>
</gene>
<accession>A0A7D5LDQ9</accession>
<dbReference type="Pfam" id="PF00766">
    <property type="entry name" value="ETF_alpha"/>
    <property type="match status" value="1"/>
</dbReference>
<dbReference type="SMART" id="SM00893">
    <property type="entry name" value="ETF"/>
    <property type="match status" value="1"/>
</dbReference>
<evidence type="ECO:0000313" key="5">
    <source>
        <dbReference type="EMBL" id="QLG63549.1"/>
    </source>
</evidence>
<dbReference type="InterPro" id="IPR029035">
    <property type="entry name" value="DHS-like_NAD/FAD-binding_dom"/>
</dbReference>